<evidence type="ECO:0000259" key="10">
    <source>
        <dbReference type="Pfam" id="PF00962"/>
    </source>
</evidence>
<dbReference type="InterPro" id="IPR001365">
    <property type="entry name" value="A_deaminase_dom"/>
</dbReference>
<feature type="binding site" evidence="9">
    <location>
        <position position="170"/>
    </location>
    <ligand>
        <name>substrate</name>
    </ligand>
</feature>
<evidence type="ECO:0000256" key="1">
    <source>
        <dbReference type="ARBA" id="ARBA00012784"/>
    </source>
</evidence>
<reference evidence="11 12" key="1">
    <citation type="submission" date="2023-06" db="EMBL/GenBank/DDBJ databases">
        <title>Alteromonas sp. ASW11-36 isolated from intertidal sand.</title>
        <authorList>
            <person name="Li Y."/>
        </authorList>
    </citation>
    <scope>NUCLEOTIDE SEQUENCE [LARGE SCALE GENOMIC DNA]</scope>
    <source>
        <strain evidence="11 12">ASW11-36</strain>
    </source>
</reference>
<dbReference type="RefSeq" id="WP_289365241.1">
    <property type="nucleotide sequence ID" value="NZ_JAUCBP010000007.1"/>
</dbReference>
<feature type="binding site" evidence="9">
    <location>
        <position position="278"/>
    </location>
    <ligand>
        <name>Zn(2+)</name>
        <dbReference type="ChEBI" id="CHEBI:29105"/>
        <note>catalytic</note>
    </ligand>
</feature>
<keyword evidence="12" id="KW-1185">Reference proteome</keyword>
<comment type="function">
    <text evidence="9">Catalyzes the hydrolytic deamination of adenosine and 2-deoxyadenosine.</text>
</comment>
<comment type="caution">
    <text evidence="11">The sequence shown here is derived from an EMBL/GenBank/DDBJ whole genome shotgun (WGS) entry which is preliminary data.</text>
</comment>
<gene>
    <name evidence="9 11" type="primary">add</name>
    <name evidence="11" type="ORF">QTP81_10140</name>
</gene>
<accession>A0ABT7SXQ5</accession>
<keyword evidence="4 9" id="KW-0862">Zinc</keyword>
<evidence type="ECO:0000313" key="12">
    <source>
        <dbReference type="Proteomes" id="UP001234343"/>
    </source>
</evidence>
<dbReference type="SUPFAM" id="SSF51556">
    <property type="entry name" value="Metallo-dependent hydrolases"/>
    <property type="match status" value="1"/>
</dbReference>
<evidence type="ECO:0000256" key="4">
    <source>
        <dbReference type="ARBA" id="ARBA00022833"/>
    </source>
</evidence>
<evidence type="ECO:0000256" key="2">
    <source>
        <dbReference type="ARBA" id="ARBA00022723"/>
    </source>
</evidence>
<keyword evidence="2 9" id="KW-0479">Metal-binding</keyword>
<dbReference type="PANTHER" id="PTHR11409:SF43">
    <property type="entry name" value="ADENOSINE DEAMINASE"/>
    <property type="match status" value="1"/>
</dbReference>
<dbReference type="CDD" id="cd01320">
    <property type="entry name" value="ADA"/>
    <property type="match status" value="1"/>
</dbReference>
<dbReference type="EMBL" id="JAUCBP010000007">
    <property type="protein sequence ID" value="MDM7860956.1"/>
    <property type="molecule type" value="Genomic_DNA"/>
</dbReference>
<dbReference type="GO" id="GO:0016787">
    <property type="term" value="F:hydrolase activity"/>
    <property type="evidence" value="ECO:0007669"/>
    <property type="project" value="UniProtKB-KW"/>
</dbReference>
<dbReference type="InterPro" id="IPR032466">
    <property type="entry name" value="Metal_Hydrolase"/>
</dbReference>
<evidence type="ECO:0000256" key="3">
    <source>
        <dbReference type="ARBA" id="ARBA00022801"/>
    </source>
</evidence>
<dbReference type="InterPro" id="IPR028893">
    <property type="entry name" value="A_deaminase"/>
</dbReference>
<evidence type="ECO:0000256" key="7">
    <source>
        <dbReference type="ARBA" id="ARBA00047989"/>
    </source>
</evidence>
<feature type="site" description="Important for catalytic activity" evidence="9">
    <location>
        <position position="221"/>
    </location>
</feature>
<dbReference type="HAMAP" id="MF_00540">
    <property type="entry name" value="A_deaminase"/>
    <property type="match status" value="1"/>
</dbReference>
<feature type="binding site" evidence="9">
    <location>
        <position position="14"/>
    </location>
    <ligand>
        <name>Zn(2+)</name>
        <dbReference type="ChEBI" id="CHEBI:29105"/>
        <note>catalytic</note>
    </ligand>
</feature>
<feature type="binding site" evidence="9">
    <location>
        <position position="12"/>
    </location>
    <ligand>
        <name>Zn(2+)</name>
        <dbReference type="ChEBI" id="CHEBI:29105"/>
        <note>catalytic</note>
    </ligand>
</feature>
<protein>
    <recommendedName>
        <fullName evidence="1 9">Adenosine deaminase</fullName>
        <ecNumber evidence="1 9">3.5.4.4</ecNumber>
    </recommendedName>
    <alternativeName>
        <fullName evidence="6 9">Adenosine aminohydrolase</fullName>
    </alternativeName>
</protein>
<feature type="binding site" evidence="9">
    <location>
        <position position="197"/>
    </location>
    <ligand>
        <name>Zn(2+)</name>
        <dbReference type="ChEBI" id="CHEBI:29105"/>
        <note>catalytic</note>
    </ligand>
</feature>
<dbReference type="NCBIfam" id="TIGR01430">
    <property type="entry name" value="aden_deam"/>
    <property type="match status" value="1"/>
</dbReference>
<dbReference type="PANTHER" id="PTHR11409">
    <property type="entry name" value="ADENOSINE DEAMINASE"/>
    <property type="match status" value="1"/>
</dbReference>
<dbReference type="Pfam" id="PF00962">
    <property type="entry name" value="A_deaminase"/>
    <property type="match status" value="1"/>
</dbReference>
<dbReference type="EC" id="3.5.4.4" evidence="1 9"/>
<comment type="cofactor">
    <cofactor evidence="9">
        <name>Zn(2+)</name>
        <dbReference type="ChEBI" id="CHEBI:29105"/>
    </cofactor>
    <text evidence="9">Binds 1 zinc ion per subunit.</text>
</comment>
<feature type="domain" description="Adenosine deaminase" evidence="10">
    <location>
        <begin position="7"/>
        <end position="328"/>
    </location>
</feature>
<evidence type="ECO:0000256" key="5">
    <source>
        <dbReference type="ARBA" id="ARBA00023080"/>
    </source>
</evidence>
<dbReference type="Gene3D" id="3.20.20.140">
    <property type="entry name" value="Metal-dependent hydrolases"/>
    <property type="match status" value="1"/>
</dbReference>
<organism evidence="11 12">
    <name type="scientific">Alteromonas arenosi</name>
    <dbReference type="NCBI Taxonomy" id="3055817"/>
    <lineage>
        <taxon>Bacteria</taxon>
        <taxon>Pseudomonadati</taxon>
        <taxon>Pseudomonadota</taxon>
        <taxon>Gammaproteobacteria</taxon>
        <taxon>Alteromonadales</taxon>
        <taxon>Alteromonadaceae</taxon>
        <taxon>Alteromonas/Salinimonas group</taxon>
        <taxon>Alteromonas</taxon>
    </lineage>
</organism>
<dbReference type="Proteomes" id="UP001234343">
    <property type="component" value="Unassembled WGS sequence"/>
</dbReference>
<comment type="catalytic activity">
    <reaction evidence="8">
        <text>2'-deoxyadenosine + H2O + H(+) = 2'-deoxyinosine + NH4(+)</text>
        <dbReference type="Rhea" id="RHEA:28190"/>
        <dbReference type="ChEBI" id="CHEBI:15377"/>
        <dbReference type="ChEBI" id="CHEBI:15378"/>
        <dbReference type="ChEBI" id="CHEBI:17256"/>
        <dbReference type="ChEBI" id="CHEBI:28938"/>
        <dbReference type="ChEBI" id="CHEBI:28997"/>
        <dbReference type="EC" id="3.5.4.4"/>
    </reaction>
    <physiologicalReaction direction="left-to-right" evidence="8">
        <dbReference type="Rhea" id="RHEA:28191"/>
    </physiologicalReaction>
</comment>
<keyword evidence="3 9" id="KW-0378">Hydrolase</keyword>
<evidence type="ECO:0000256" key="6">
    <source>
        <dbReference type="ARBA" id="ARBA00031852"/>
    </source>
</evidence>
<sequence>MFNKNIPLVDLHRHLDGNIKPATILSLAQQHNIQLPADNIEALIPHVQIIDKTSDLLEFLQRLDYGVAVLADLDACHRVAYENMLDAKNEGIDYIELRFSPYYMGMNHKLAPGDVVEAVVQGVRDGIKETGVQANLIGILSRTFGADVCMQELDGLLAHKHDITALDLAGDELGYPAELFEEHFAKARKTDWQYTVHAGEADGPSSIRRAMNVLGAQRIGHGVAAIQDRALMAELAEKRVPIESCPTSNYQTATVANLAEHPMREFLAAGMCVTLNTDDPGVSAIDIAHEYKVAQDVVGFSAEECDQMQRNGVEAAFLSDAEKRALFKRKAAE</sequence>
<name>A0ABT7SXQ5_9ALTE</name>
<feature type="binding site" evidence="9">
    <location>
        <position position="16"/>
    </location>
    <ligand>
        <name>substrate</name>
    </ligand>
</feature>
<comment type="catalytic activity">
    <reaction evidence="7">
        <text>adenosine + H2O + H(+) = inosine + NH4(+)</text>
        <dbReference type="Rhea" id="RHEA:24408"/>
        <dbReference type="ChEBI" id="CHEBI:15377"/>
        <dbReference type="ChEBI" id="CHEBI:15378"/>
        <dbReference type="ChEBI" id="CHEBI:16335"/>
        <dbReference type="ChEBI" id="CHEBI:17596"/>
        <dbReference type="ChEBI" id="CHEBI:28938"/>
        <dbReference type="EC" id="3.5.4.4"/>
    </reaction>
    <physiologicalReaction direction="left-to-right" evidence="7">
        <dbReference type="Rhea" id="RHEA:24409"/>
    </physiologicalReaction>
</comment>
<evidence type="ECO:0000313" key="11">
    <source>
        <dbReference type="EMBL" id="MDM7860956.1"/>
    </source>
</evidence>
<comment type="similarity">
    <text evidence="9">Belongs to the metallo-dependent hydrolases superfamily. Adenosine and AMP deaminases family. Adenosine deaminase subfamily.</text>
</comment>
<evidence type="ECO:0000256" key="8">
    <source>
        <dbReference type="ARBA" id="ARBA00049213"/>
    </source>
</evidence>
<evidence type="ECO:0000256" key="9">
    <source>
        <dbReference type="HAMAP-Rule" id="MF_00540"/>
    </source>
</evidence>
<proteinExistence type="inferred from homology"/>
<dbReference type="NCBIfam" id="NF006846">
    <property type="entry name" value="PRK09358.1-1"/>
    <property type="match status" value="1"/>
</dbReference>
<dbReference type="InterPro" id="IPR006330">
    <property type="entry name" value="Ado/ade_deaminase"/>
</dbReference>
<keyword evidence="5 9" id="KW-0546">Nucleotide metabolism</keyword>
<feature type="active site" description="Proton donor" evidence="9">
    <location>
        <position position="200"/>
    </location>
</feature>
<feature type="binding site" evidence="9">
    <location>
        <position position="14"/>
    </location>
    <ligand>
        <name>substrate</name>
    </ligand>
</feature>
<feature type="binding site" evidence="9">
    <location>
        <position position="279"/>
    </location>
    <ligand>
        <name>substrate</name>
    </ligand>
</feature>